<reference evidence="1 2" key="1">
    <citation type="submission" date="2016-10" db="EMBL/GenBank/DDBJ databases">
        <authorList>
            <person name="de Groot N.N."/>
        </authorList>
    </citation>
    <scope>NUCLEOTIDE SEQUENCE [LARGE SCALE GENOMIC DNA]</scope>
    <source>
        <strain evidence="1 2">CGMCC 4.2022</strain>
    </source>
</reference>
<keyword evidence="2" id="KW-1185">Reference proteome</keyword>
<dbReference type="Proteomes" id="UP000199341">
    <property type="component" value="Unassembled WGS sequence"/>
</dbReference>
<accession>A0A1H0C3P6</accession>
<sequence>MAARRAAARPPNERLRALIEEAGCSNVGLARLVNRDGAERGLDLRYDKTSVTRWLRGQQPRGTAPLVIAAVLSRELGREVSVQDIGMARGRGPEVSETGLLFAPTPAEARERAIELWRGDAEGRTAQNGTRLSVAALLGPSRDWLIAARDPDPAHIGAPPVDAADVELVDAATRHIADLDHRFGGGHVRPLAVQYLAGTVTELLKGGYDGAVGRQLYAAAARLTELAGYTAYDCGRPGLAQRHYIQALRLSQAAHDRGYGGYVLAAGMSHLAAALGHPREVAQLARAAQEGARGRIGPQLQACLHAAEARGHALLGDARACNQAAGRAVEALARPGSGEPPHWIAHFDRARLAGELAHCHLDLRQPGSAARRAEEALAGTPEHRPRRRAVNLLLLATAQVQTGEVERGCATARQAVALLFRLRSALATAHLNAFRARLRDFPGVPAVRDFEDRLHDAAGRSVLARPAGPVPGA</sequence>
<dbReference type="EMBL" id="FNIE01000004">
    <property type="protein sequence ID" value="SDN52463.1"/>
    <property type="molecule type" value="Genomic_DNA"/>
</dbReference>
<name>A0A1H0C3P6_9ACTN</name>
<dbReference type="AlphaFoldDB" id="A0A1H0C3P6"/>
<proteinExistence type="predicted"/>
<dbReference type="STRING" id="310781.SAMN05216259_104409"/>
<evidence type="ECO:0000313" key="1">
    <source>
        <dbReference type="EMBL" id="SDN52463.1"/>
    </source>
</evidence>
<organism evidence="1 2">
    <name type="scientific">Actinacidiphila guanduensis</name>
    <dbReference type="NCBI Taxonomy" id="310781"/>
    <lineage>
        <taxon>Bacteria</taxon>
        <taxon>Bacillati</taxon>
        <taxon>Actinomycetota</taxon>
        <taxon>Actinomycetes</taxon>
        <taxon>Kitasatosporales</taxon>
        <taxon>Streptomycetaceae</taxon>
        <taxon>Actinacidiphila</taxon>
    </lineage>
</organism>
<evidence type="ECO:0008006" key="3">
    <source>
        <dbReference type="Google" id="ProtNLM"/>
    </source>
</evidence>
<dbReference type="RefSeq" id="WP_093784161.1">
    <property type="nucleotide sequence ID" value="NZ_FNIE01000004.1"/>
</dbReference>
<protein>
    <recommendedName>
        <fullName evidence="3">Transcriptional regulator</fullName>
    </recommendedName>
</protein>
<evidence type="ECO:0000313" key="2">
    <source>
        <dbReference type="Proteomes" id="UP000199341"/>
    </source>
</evidence>
<gene>
    <name evidence="1" type="ORF">SAMN05216259_104409</name>
</gene>
<dbReference type="OrthoDB" id="3213425at2"/>